<keyword evidence="3" id="KW-1185">Reference proteome</keyword>
<feature type="region of interest" description="Disordered" evidence="1">
    <location>
        <begin position="352"/>
        <end position="371"/>
    </location>
</feature>
<gene>
    <name evidence="2" type="ORF">CLV43_106462</name>
</gene>
<dbReference type="InterPro" id="IPR012334">
    <property type="entry name" value="Pectin_lyas_fold"/>
</dbReference>
<accession>A0A2T0T516</accession>
<proteinExistence type="predicted"/>
<reference evidence="2 3" key="1">
    <citation type="submission" date="2018-03" db="EMBL/GenBank/DDBJ databases">
        <title>Genomic Encyclopedia of Archaeal and Bacterial Type Strains, Phase II (KMG-II): from individual species to whole genera.</title>
        <authorList>
            <person name="Goeker M."/>
        </authorList>
    </citation>
    <scope>NUCLEOTIDE SEQUENCE [LARGE SCALE GENOMIC DNA]</scope>
    <source>
        <strain evidence="2 3">DSM 44720</strain>
    </source>
</reference>
<feature type="region of interest" description="Disordered" evidence="1">
    <location>
        <begin position="40"/>
        <end position="117"/>
    </location>
</feature>
<evidence type="ECO:0000256" key="1">
    <source>
        <dbReference type="SAM" id="MobiDB-lite"/>
    </source>
</evidence>
<dbReference type="OrthoDB" id="3700116at2"/>
<dbReference type="Proteomes" id="UP000239494">
    <property type="component" value="Unassembled WGS sequence"/>
</dbReference>
<protein>
    <recommendedName>
        <fullName evidence="4">Parallel beta helix pectate lyase-like protein</fullName>
    </recommendedName>
</protein>
<feature type="compositionally biased region" description="Low complexity" evidence="1">
    <location>
        <begin position="60"/>
        <end position="89"/>
    </location>
</feature>
<dbReference type="SUPFAM" id="SSF51126">
    <property type="entry name" value="Pectin lyase-like"/>
    <property type="match status" value="1"/>
</dbReference>
<dbReference type="InterPro" id="IPR011050">
    <property type="entry name" value="Pectin_lyase_fold/virulence"/>
</dbReference>
<evidence type="ECO:0000313" key="2">
    <source>
        <dbReference type="EMBL" id="PRY40721.1"/>
    </source>
</evidence>
<sequence length="371" mass="38939">MHPRTSSRQVNDGRRTRKLLASSALLVLAVLGVAACSPARARPVASTSSPVLSPVRTPETSSSAPSSTASSAPSSSSAAPSSSSAVVAPPALPKPPTAPTQGLTGWPNASNTGVRTSDLKELRGDQLVTADWIKKQGLPGSGSQADPYRIEKYLVAGMLHIDLPDSTNLVVSQSRVYGGEFHALWIENGTVTVQDTTIAPNGKGLSGNGIVAYRSGTFLRNDISGFNIGIMVQGQGPYLIQDNFLHDTYFQSGDHTDVINMNPNASNGVVKHNYIDGIRSDGDYTHNGIGIYNDPGAGSGSNAVSKNWTIEQNYITRSNHLIFAAASPPFVVKDNVLTTEYKYAPFHNALPGNADGGGNVDQNGKAVKAQG</sequence>
<dbReference type="RefSeq" id="WP_146174873.1">
    <property type="nucleotide sequence ID" value="NZ_PVTF01000006.1"/>
</dbReference>
<comment type="caution">
    <text evidence="2">The sequence shown here is derived from an EMBL/GenBank/DDBJ whole genome shotgun (WGS) entry which is preliminary data.</text>
</comment>
<evidence type="ECO:0000313" key="3">
    <source>
        <dbReference type="Proteomes" id="UP000239494"/>
    </source>
</evidence>
<dbReference type="EMBL" id="PVTF01000006">
    <property type="protein sequence ID" value="PRY40721.1"/>
    <property type="molecule type" value="Genomic_DNA"/>
</dbReference>
<dbReference type="Gene3D" id="2.160.20.10">
    <property type="entry name" value="Single-stranded right-handed beta-helix, Pectin lyase-like"/>
    <property type="match status" value="1"/>
</dbReference>
<organism evidence="2 3">
    <name type="scientific">Umezawaea tangerina</name>
    <dbReference type="NCBI Taxonomy" id="84725"/>
    <lineage>
        <taxon>Bacteria</taxon>
        <taxon>Bacillati</taxon>
        <taxon>Actinomycetota</taxon>
        <taxon>Actinomycetes</taxon>
        <taxon>Pseudonocardiales</taxon>
        <taxon>Pseudonocardiaceae</taxon>
        <taxon>Umezawaea</taxon>
    </lineage>
</organism>
<feature type="compositionally biased region" description="Polar residues" evidence="1">
    <location>
        <begin position="101"/>
        <end position="115"/>
    </location>
</feature>
<name>A0A2T0T516_9PSEU</name>
<dbReference type="AlphaFoldDB" id="A0A2T0T516"/>
<evidence type="ECO:0008006" key="4">
    <source>
        <dbReference type="Google" id="ProtNLM"/>
    </source>
</evidence>